<dbReference type="GO" id="GO:0043022">
    <property type="term" value="F:ribosome binding"/>
    <property type="evidence" value="ECO:0007669"/>
    <property type="project" value="InterPro"/>
</dbReference>
<comment type="function">
    <text evidence="5">An accessory protein needed during the final step in the assembly of 30S ribosomal subunit, possibly for assembly of the head region. Essential for efficient processing of 16S rRNA. May be needed both before and after RbfA during the maturation of 16S rRNA. It has affinity for free ribosomal 30S subunits but not for 70S ribosomes.</text>
</comment>
<dbReference type="InterPro" id="IPR056792">
    <property type="entry name" value="PRC_RimM"/>
</dbReference>
<dbReference type="Proteomes" id="UP000199296">
    <property type="component" value="Unassembled WGS sequence"/>
</dbReference>
<evidence type="ECO:0000259" key="6">
    <source>
        <dbReference type="Pfam" id="PF01782"/>
    </source>
</evidence>
<comment type="similarity">
    <text evidence="5">Belongs to the RimM family.</text>
</comment>
<keyword evidence="9" id="KW-1185">Reference proteome</keyword>
<feature type="domain" description="RimM N-terminal" evidence="6">
    <location>
        <begin position="9"/>
        <end position="88"/>
    </location>
</feature>
<dbReference type="Pfam" id="PF01782">
    <property type="entry name" value="RimM"/>
    <property type="match status" value="1"/>
</dbReference>
<dbReference type="STRING" id="470826.SAMN04488027_10244"/>
<sequence>MTKDQCFYLGHIVSKFSFKGELQIKLDTDEPELYENLESIFVDYRNKLIPFFVEKSNLQKSNLLRVKLEEVDEEADADDLLKRDVYLPLADLPKLGPDQFYYHEIIGFKAVDEVHGGIGAIKFVNDQSMQALFFIDFNGREIIIPVHDKFIQKIDKEEKVIYFKTPEGLIDMYLED</sequence>
<dbReference type="InterPro" id="IPR002676">
    <property type="entry name" value="RimM_N"/>
</dbReference>
<comment type="domain">
    <text evidence="5">The PRC barrel domain binds ribosomal protein uS19.</text>
</comment>
<evidence type="ECO:0000256" key="2">
    <source>
        <dbReference type="ARBA" id="ARBA00022517"/>
    </source>
</evidence>
<evidence type="ECO:0000313" key="9">
    <source>
        <dbReference type="Proteomes" id="UP000199296"/>
    </source>
</evidence>
<feature type="domain" description="Ribosome maturation factor RimM PRC barrel" evidence="7">
    <location>
        <begin position="103"/>
        <end position="169"/>
    </location>
</feature>
<organism evidence="8 9">
    <name type="scientific">Psychroflexus sediminis</name>
    <dbReference type="NCBI Taxonomy" id="470826"/>
    <lineage>
        <taxon>Bacteria</taxon>
        <taxon>Pseudomonadati</taxon>
        <taxon>Bacteroidota</taxon>
        <taxon>Flavobacteriia</taxon>
        <taxon>Flavobacteriales</taxon>
        <taxon>Flavobacteriaceae</taxon>
        <taxon>Psychroflexus</taxon>
    </lineage>
</organism>
<evidence type="ECO:0000256" key="3">
    <source>
        <dbReference type="ARBA" id="ARBA00022552"/>
    </source>
</evidence>
<dbReference type="GO" id="GO:0005840">
    <property type="term" value="C:ribosome"/>
    <property type="evidence" value="ECO:0007669"/>
    <property type="project" value="InterPro"/>
</dbReference>
<protein>
    <recommendedName>
        <fullName evidence="5">Ribosome maturation factor RimM</fullName>
    </recommendedName>
</protein>
<accession>A0A1G7UFB7</accession>
<evidence type="ECO:0000256" key="4">
    <source>
        <dbReference type="ARBA" id="ARBA00023186"/>
    </source>
</evidence>
<keyword evidence="2 5" id="KW-0690">Ribosome biogenesis</keyword>
<dbReference type="SUPFAM" id="SSF50346">
    <property type="entry name" value="PRC-barrel domain"/>
    <property type="match status" value="1"/>
</dbReference>
<keyword evidence="3 5" id="KW-0698">rRNA processing</keyword>
<evidence type="ECO:0000256" key="5">
    <source>
        <dbReference type="HAMAP-Rule" id="MF_00014"/>
    </source>
</evidence>
<dbReference type="InterPro" id="IPR011033">
    <property type="entry name" value="PRC_barrel-like_sf"/>
</dbReference>
<evidence type="ECO:0000313" key="8">
    <source>
        <dbReference type="EMBL" id="SDG46174.1"/>
    </source>
</evidence>
<evidence type="ECO:0000256" key="1">
    <source>
        <dbReference type="ARBA" id="ARBA00022490"/>
    </source>
</evidence>
<gene>
    <name evidence="5" type="primary">rimM</name>
    <name evidence="8" type="ORF">SAMN04488027_10244</name>
</gene>
<dbReference type="GO" id="GO:0006364">
    <property type="term" value="P:rRNA processing"/>
    <property type="evidence" value="ECO:0007669"/>
    <property type="project" value="UniProtKB-UniRule"/>
</dbReference>
<keyword evidence="1 5" id="KW-0963">Cytoplasm</keyword>
<comment type="subunit">
    <text evidence="5">Binds ribosomal protein uS19.</text>
</comment>
<comment type="subcellular location">
    <subcellularLocation>
        <location evidence="5">Cytoplasm</location>
    </subcellularLocation>
</comment>
<evidence type="ECO:0000259" key="7">
    <source>
        <dbReference type="Pfam" id="PF24986"/>
    </source>
</evidence>
<dbReference type="PANTHER" id="PTHR33692:SF1">
    <property type="entry name" value="RIBOSOME MATURATION FACTOR RIMM"/>
    <property type="match status" value="1"/>
</dbReference>
<name>A0A1G7UFB7_9FLAO</name>
<dbReference type="EMBL" id="FNCW01000002">
    <property type="protein sequence ID" value="SDG46174.1"/>
    <property type="molecule type" value="Genomic_DNA"/>
</dbReference>
<dbReference type="OrthoDB" id="9810331at2"/>
<dbReference type="RefSeq" id="WP_093364833.1">
    <property type="nucleotide sequence ID" value="NZ_FNCW01000002.1"/>
</dbReference>
<reference evidence="8 9" key="1">
    <citation type="submission" date="2016-10" db="EMBL/GenBank/DDBJ databases">
        <authorList>
            <person name="de Groot N.N."/>
        </authorList>
    </citation>
    <scope>NUCLEOTIDE SEQUENCE [LARGE SCALE GENOMIC DNA]</scope>
    <source>
        <strain evidence="8 9">DSM 19803</strain>
    </source>
</reference>
<dbReference type="SUPFAM" id="SSF50447">
    <property type="entry name" value="Translation proteins"/>
    <property type="match status" value="1"/>
</dbReference>
<dbReference type="InterPro" id="IPR036976">
    <property type="entry name" value="RimM_N_sf"/>
</dbReference>
<dbReference type="GO" id="GO:0005737">
    <property type="term" value="C:cytoplasm"/>
    <property type="evidence" value="ECO:0007669"/>
    <property type="project" value="UniProtKB-SubCell"/>
</dbReference>
<dbReference type="InterPro" id="IPR009000">
    <property type="entry name" value="Transl_B-barrel_sf"/>
</dbReference>
<dbReference type="Pfam" id="PF24986">
    <property type="entry name" value="PRC_RimM"/>
    <property type="match status" value="1"/>
</dbReference>
<proteinExistence type="inferred from homology"/>
<dbReference type="InterPro" id="IPR011961">
    <property type="entry name" value="RimM"/>
</dbReference>
<keyword evidence="4 5" id="KW-0143">Chaperone</keyword>
<dbReference type="GO" id="GO:0042274">
    <property type="term" value="P:ribosomal small subunit biogenesis"/>
    <property type="evidence" value="ECO:0007669"/>
    <property type="project" value="UniProtKB-UniRule"/>
</dbReference>
<dbReference type="Gene3D" id="2.30.30.240">
    <property type="entry name" value="PRC-barrel domain"/>
    <property type="match status" value="1"/>
</dbReference>
<dbReference type="HAMAP" id="MF_00014">
    <property type="entry name" value="Ribosome_mat_RimM"/>
    <property type="match status" value="1"/>
</dbReference>
<dbReference type="Gene3D" id="2.40.30.60">
    <property type="entry name" value="RimM"/>
    <property type="match status" value="1"/>
</dbReference>
<dbReference type="AlphaFoldDB" id="A0A1G7UFB7"/>
<dbReference type="NCBIfam" id="TIGR02273">
    <property type="entry name" value="16S_RimM"/>
    <property type="match status" value="1"/>
</dbReference>
<dbReference type="PANTHER" id="PTHR33692">
    <property type="entry name" value="RIBOSOME MATURATION FACTOR RIMM"/>
    <property type="match status" value="1"/>
</dbReference>